<evidence type="ECO:0000256" key="1">
    <source>
        <dbReference type="ARBA" id="ARBA00004651"/>
    </source>
</evidence>
<feature type="compositionally biased region" description="Low complexity" evidence="5">
    <location>
        <begin position="198"/>
        <end position="208"/>
    </location>
</feature>
<feature type="transmembrane region" description="Helical" evidence="6">
    <location>
        <begin position="267"/>
        <end position="284"/>
    </location>
</feature>
<dbReference type="InterPro" id="IPR020846">
    <property type="entry name" value="MFS_dom"/>
</dbReference>
<evidence type="ECO:0000256" key="3">
    <source>
        <dbReference type="ARBA" id="ARBA00022989"/>
    </source>
</evidence>
<evidence type="ECO:0000256" key="2">
    <source>
        <dbReference type="ARBA" id="ARBA00022692"/>
    </source>
</evidence>
<proteinExistence type="predicted"/>
<dbReference type="PANTHER" id="PTHR23514:SF13">
    <property type="entry name" value="INNER MEMBRANE PROTEIN YBJJ"/>
    <property type="match status" value="1"/>
</dbReference>
<keyword evidence="9" id="KW-1185">Reference proteome</keyword>
<feature type="transmembrane region" description="Helical" evidence="6">
    <location>
        <begin position="108"/>
        <end position="128"/>
    </location>
</feature>
<dbReference type="Proteomes" id="UP000297948">
    <property type="component" value="Unassembled WGS sequence"/>
</dbReference>
<evidence type="ECO:0000313" key="9">
    <source>
        <dbReference type="Proteomes" id="UP000297948"/>
    </source>
</evidence>
<evidence type="ECO:0000259" key="7">
    <source>
        <dbReference type="PROSITE" id="PS50850"/>
    </source>
</evidence>
<feature type="region of interest" description="Disordered" evidence="5">
    <location>
        <begin position="198"/>
        <end position="224"/>
    </location>
</feature>
<evidence type="ECO:0000256" key="5">
    <source>
        <dbReference type="SAM" id="MobiDB-lite"/>
    </source>
</evidence>
<evidence type="ECO:0000256" key="6">
    <source>
        <dbReference type="SAM" id="Phobius"/>
    </source>
</evidence>
<gene>
    <name evidence="8" type="ORF">E4099_21340</name>
</gene>
<dbReference type="Gene3D" id="1.20.1250.20">
    <property type="entry name" value="MFS general substrate transporter like domains"/>
    <property type="match status" value="2"/>
</dbReference>
<comment type="caution">
    <text evidence="8">The sequence shown here is derived from an EMBL/GenBank/DDBJ whole genome shotgun (WGS) entry which is preliminary data.</text>
</comment>
<dbReference type="PROSITE" id="PS50850">
    <property type="entry name" value="MFS"/>
    <property type="match status" value="1"/>
</dbReference>
<feature type="transmembrane region" description="Helical" evidence="6">
    <location>
        <begin position="230"/>
        <end position="247"/>
    </location>
</feature>
<sequence length="411" mass="41782">MTTPPPQPAPPTRVLRLARLSTFAFFTLNGLLMGAWVVHIPAIEDRLQISHAVLGWLLLFLGGGAFLGMQVCGPLTDRYGSHRLVPVGGVLCSASLALPGLAHSAWTLALALLVLGFANGCLDVSMNTHAVQVERGYRRPVMSAFHAFFSIGGVLAALLGARTLSWGWSVPATLTGAAAAGIVLTLIAARGLLRPDPATGGPAPTGTAENDPPAHPGKAADPGRGTPSRVWALAVLALLVMLCEGVANDWSVLHLRDALDAPAATAAFAYGGFATAMTAGRLATDPVVARIGPVRVVRYGTVLAAAGLATASLTPWIPLALIGWTAFGLGLSGAVPQFFSAAGHLDPEASGAYVSRVAGLGYLGVLAGPAVIGPLTHLVPLQATFLLPVAFCLVAACAAGVLAPARASGPA</sequence>
<dbReference type="AlphaFoldDB" id="A0A4Z0GTT7"/>
<organism evidence="8 9">
    <name type="scientific">Streptomyces palmae</name>
    <dbReference type="NCBI Taxonomy" id="1701085"/>
    <lineage>
        <taxon>Bacteria</taxon>
        <taxon>Bacillati</taxon>
        <taxon>Actinomycetota</taxon>
        <taxon>Actinomycetes</taxon>
        <taxon>Kitasatosporales</taxon>
        <taxon>Streptomycetaceae</taxon>
        <taxon>Streptomyces</taxon>
    </lineage>
</organism>
<keyword evidence="3 6" id="KW-1133">Transmembrane helix</keyword>
<dbReference type="Pfam" id="PF07690">
    <property type="entry name" value="MFS_1"/>
    <property type="match status" value="1"/>
</dbReference>
<feature type="transmembrane region" description="Helical" evidence="6">
    <location>
        <begin position="140"/>
        <end position="160"/>
    </location>
</feature>
<feature type="transmembrane region" description="Helical" evidence="6">
    <location>
        <begin position="20"/>
        <end position="43"/>
    </location>
</feature>
<protein>
    <submittedName>
        <fullName evidence="8">MFS transporter</fullName>
    </submittedName>
</protein>
<keyword evidence="4 6" id="KW-0472">Membrane</keyword>
<comment type="subcellular location">
    <subcellularLocation>
        <location evidence="1">Cell membrane</location>
        <topology evidence="1">Multi-pass membrane protein</topology>
    </subcellularLocation>
</comment>
<dbReference type="EMBL" id="SRID01000226">
    <property type="protein sequence ID" value="TGB00971.1"/>
    <property type="molecule type" value="Genomic_DNA"/>
</dbReference>
<dbReference type="InterPro" id="IPR011701">
    <property type="entry name" value="MFS"/>
</dbReference>
<evidence type="ECO:0000313" key="8">
    <source>
        <dbReference type="EMBL" id="TGB00971.1"/>
    </source>
</evidence>
<dbReference type="GO" id="GO:0005886">
    <property type="term" value="C:plasma membrane"/>
    <property type="evidence" value="ECO:0007669"/>
    <property type="project" value="UniProtKB-SubCell"/>
</dbReference>
<dbReference type="RefSeq" id="WP_135340709.1">
    <property type="nucleotide sequence ID" value="NZ_JBHLTX010000060.1"/>
</dbReference>
<dbReference type="PANTHER" id="PTHR23514">
    <property type="entry name" value="BYPASS OF STOP CODON PROTEIN 6"/>
    <property type="match status" value="1"/>
</dbReference>
<feature type="domain" description="Major facilitator superfamily (MFS) profile" evidence="7">
    <location>
        <begin position="14"/>
        <end position="407"/>
    </location>
</feature>
<dbReference type="CDD" id="cd17393">
    <property type="entry name" value="MFS_MosC_like"/>
    <property type="match status" value="1"/>
</dbReference>
<dbReference type="InterPro" id="IPR051788">
    <property type="entry name" value="MFS_Transporter"/>
</dbReference>
<evidence type="ECO:0000256" key="4">
    <source>
        <dbReference type="ARBA" id="ARBA00023136"/>
    </source>
</evidence>
<feature type="transmembrane region" description="Helical" evidence="6">
    <location>
        <begin position="166"/>
        <end position="189"/>
    </location>
</feature>
<feature type="transmembrane region" description="Helical" evidence="6">
    <location>
        <begin position="49"/>
        <end position="72"/>
    </location>
</feature>
<feature type="transmembrane region" description="Helical" evidence="6">
    <location>
        <begin position="296"/>
        <end position="317"/>
    </location>
</feature>
<feature type="transmembrane region" description="Helical" evidence="6">
    <location>
        <begin position="357"/>
        <end position="379"/>
    </location>
</feature>
<dbReference type="OrthoDB" id="151222at2"/>
<feature type="transmembrane region" description="Helical" evidence="6">
    <location>
        <begin position="385"/>
        <end position="405"/>
    </location>
</feature>
<name>A0A4Z0GTT7_9ACTN</name>
<keyword evidence="2 6" id="KW-0812">Transmembrane</keyword>
<feature type="transmembrane region" description="Helical" evidence="6">
    <location>
        <begin position="323"/>
        <end position="345"/>
    </location>
</feature>
<dbReference type="InterPro" id="IPR036259">
    <property type="entry name" value="MFS_trans_sf"/>
</dbReference>
<dbReference type="GO" id="GO:0022857">
    <property type="term" value="F:transmembrane transporter activity"/>
    <property type="evidence" value="ECO:0007669"/>
    <property type="project" value="InterPro"/>
</dbReference>
<reference evidence="8 9" key="1">
    <citation type="submission" date="2019-03" db="EMBL/GenBank/DDBJ databases">
        <authorList>
            <person name="Gonzalez-Pimentel J.L."/>
        </authorList>
    </citation>
    <scope>NUCLEOTIDE SEQUENCE [LARGE SCALE GENOMIC DNA]</scope>
    <source>
        <strain evidence="8 9">JCM 31289</strain>
    </source>
</reference>
<accession>A0A4Z0GTT7</accession>
<dbReference type="SUPFAM" id="SSF103473">
    <property type="entry name" value="MFS general substrate transporter"/>
    <property type="match status" value="1"/>
</dbReference>